<dbReference type="CDD" id="cd01743">
    <property type="entry name" value="GATase1_Anthranilate_Synthase"/>
    <property type="match status" value="1"/>
</dbReference>
<evidence type="ECO:0000313" key="3">
    <source>
        <dbReference type="EMBL" id="QED48209.1"/>
    </source>
</evidence>
<gene>
    <name evidence="3" type="ORF">FSZ17_13710</name>
</gene>
<dbReference type="PRINTS" id="PR00097">
    <property type="entry name" value="ANTSNTHASEII"/>
</dbReference>
<dbReference type="Pfam" id="PF00117">
    <property type="entry name" value="GATase"/>
    <property type="match status" value="1"/>
</dbReference>
<evidence type="ECO:0000256" key="1">
    <source>
        <dbReference type="ARBA" id="ARBA00022962"/>
    </source>
</evidence>
<dbReference type="FunFam" id="3.40.50.880:FF:000003">
    <property type="entry name" value="Anthranilate synthase component II"/>
    <property type="match status" value="1"/>
</dbReference>
<dbReference type="STRING" id="1742359.GCA_001439625_01810"/>
<dbReference type="NCBIfam" id="TIGR00566">
    <property type="entry name" value="trpG_papA"/>
    <property type="match status" value="1"/>
</dbReference>
<dbReference type="InterPro" id="IPR006221">
    <property type="entry name" value="TrpG/PapA_dom"/>
</dbReference>
<dbReference type="InterPro" id="IPR017926">
    <property type="entry name" value="GATASE"/>
</dbReference>
<dbReference type="PRINTS" id="PR00099">
    <property type="entry name" value="CPSGATASE"/>
</dbReference>
<dbReference type="PANTHER" id="PTHR43418:SF8">
    <property type="entry name" value="SYNTHASE COMPONENT II, PUTATIVE-RELATED"/>
    <property type="match status" value="1"/>
</dbReference>
<keyword evidence="1" id="KW-0315">Glutamine amidotransferase</keyword>
<protein>
    <submittedName>
        <fullName evidence="3">Aminodeoxychorismate/anthranilate synthase component II</fullName>
    </submittedName>
</protein>
<dbReference type="OrthoDB" id="9804328at2"/>
<dbReference type="RefSeq" id="WP_057770967.1">
    <property type="nucleotide sequence ID" value="NZ_CP042593.1"/>
</dbReference>
<accession>A0A5B8Z932</accession>
<dbReference type="Proteomes" id="UP000321555">
    <property type="component" value="Chromosome"/>
</dbReference>
<feature type="domain" description="Glutamine amidotransferase" evidence="2">
    <location>
        <begin position="3"/>
        <end position="187"/>
    </location>
</feature>
<keyword evidence="4" id="KW-1185">Reference proteome</keyword>
<sequence length="205" mass="23116">MILLIDNYDSFTFNLYQYFGELGEEVKVVRNDMISLAEITSLKPDAIVLSPGPGRPEHAGQCLAIIESFHQSIPILGICLGHQAIGYAFGAKIDKARRIMHGKISNIKHTGSELFEYMPQPITVMRYHSLVIAKGTMPASFKVLAKSMDDNEIMAIRHETYPVFGLQFHPESIGTDLGKRMLANFLLIVRRERNHEKHTKAFSRS</sequence>
<dbReference type="PRINTS" id="PR00096">
    <property type="entry name" value="GATASE"/>
</dbReference>
<dbReference type="GO" id="GO:0005829">
    <property type="term" value="C:cytosol"/>
    <property type="evidence" value="ECO:0007669"/>
    <property type="project" value="TreeGrafter"/>
</dbReference>
<dbReference type="Gene3D" id="3.40.50.880">
    <property type="match status" value="1"/>
</dbReference>
<dbReference type="GO" id="GO:0004049">
    <property type="term" value="F:anthranilate synthase activity"/>
    <property type="evidence" value="ECO:0007669"/>
    <property type="project" value="TreeGrafter"/>
</dbReference>
<dbReference type="GO" id="GO:0000162">
    <property type="term" value="P:L-tryptophan biosynthetic process"/>
    <property type="evidence" value="ECO:0007669"/>
    <property type="project" value="TreeGrafter"/>
</dbReference>
<dbReference type="InterPro" id="IPR050472">
    <property type="entry name" value="Anth_synth/Amidotransfase"/>
</dbReference>
<name>A0A5B8Z932_CYTDA</name>
<evidence type="ECO:0000313" key="4">
    <source>
        <dbReference type="Proteomes" id="UP000321555"/>
    </source>
</evidence>
<organism evidence="3 4">
    <name type="scientific">Cytobacillus dafuensis</name>
    <name type="common">Bacillus dafuensis</name>
    <dbReference type="NCBI Taxonomy" id="1742359"/>
    <lineage>
        <taxon>Bacteria</taxon>
        <taxon>Bacillati</taxon>
        <taxon>Bacillota</taxon>
        <taxon>Bacilli</taxon>
        <taxon>Bacillales</taxon>
        <taxon>Bacillaceae</taxon>
        <taxon>Cytobacillus</taxon>
    </lineage>
</organism>
<reference evidence="4" key="1">
    <citation type="submission" date="2019-08" db="EMBL/GenBank/DDBJ databases">
        <authorList>
            <person name="Zheng X."/>
        </authorList>
    </citation>
    <scope>NUCLEOTIDE SEQUENCE [LARGE SCALE GENOMIC DNA]</scope>
    <source>
        <strain evidence="4">FJAT-25496</strain>
    </source>
</reference>
<dbReference type="EMBL" id="CP042593">
    <property type="protein sequence ID" value="QED48209.1"/>
    <property type="molecule type" value="Genomic_DNA"/>
</dbReference>
<dbReference type="PANTHER" id="PTHR43418">
    <property type="entry name" value="MULTIFUNCTIONAL TRYPTOPHAN BIOSYNTHESIS PROTEIN-RELATED"/>
    <property type="match status" value="1"/>
</dbReference>
<dbReference type="SUPFAM" id="SSF52317">
    <property type="entry name" value="Class I glutamine amidotransferase-like"/>
    <property type="match status" value="1"/>
</dbReference>
<dbReference type="AlphaFoldDB" id="A0A5B8Z932"/>
<dbReference type="PROSITE" id="PS51273">
    <property type="entry name" value="GATASE_TYPE_1"/>
    <property type="match status" value="1"/>
</dbReference>
<proteinExistence type="predicted"/>
<evidence type="ECO:0000259" key="2">
    <source>
        <dbReference type="Pfam" id="PF00117"/>
    </source>
</evidence>
<dbReference type="KEGG" id="bda:FSZ17_13710"/>
<dbReference type="InterPro" id="IPR029062">
    <property type="entry name" value="Class_I_gatase-like"/>
</dbReference>